<dbReference type="EMBL" id="JXTB01000386">
    <property type="protein sequence ID" value="PON42686.1"/>
    <property type="molecule type" value="Genomic_DNA"/>
</dbReference>
<organism evidence="1 2">
    <name type="scientific">Parasponia andersonii</name>
    <name type="common">Sponia andersonii</name>
    <dbReference type="NCBI Taxonomy" id="3476"/>
    <lineage>
        <taxon>Eukaryota</taxon>
        <taxon>Viridiplantae</taxon>
        <taxon>Streptophyta</taxon>
        <taxon>Embryophyta</taxon>
        <taxon>Tracheophyta</taxon>
        <taxon>Spermatophyta</taxon>
        <taxon>Magnoliopsida</taxon>
        <taxon>eudicotyledons</taxon>
        <taxon>Gunneridae</taxon>
        <taxon>Pentapetalae</taxon>
        <taxon>rosids</taxon>
        <taxon>fabids</taxon>
        <taxon>Rosales</taxon>
        <taxon>Cannabaceae</taxon>
        <taxon>Parasponia</taxon>
    </lineage>
</organism>
<proteinExistence type="predicted"/>
<accession>A0A2P5B1P5</accession>
<keyword evidence="2" id="KW-1185">Reference proteome</keyword>
<dbReference type="AlphaFoldDB" id="A0A2P5B1P5"/>
<name>A0A2P5B1P5_PARAD</name>
<sequence>MPVPVPFPTLDQGGFSMIQWRKGHWYWYRYRSGTLAPVFCSLLLGTIEREEYKPNMVVTRNKEQWIDGGDPN</sequence>
<gene>
    <name evidence="1" type="ORF">PanWU01x14_279990</name>
</gene>
<comment type="caution">
    <text evidence="1">The sequence shown here is derived from an EMBL/GenBank/DDBJ whole genome shotgun (WGS) entry which is preliminary data.</text>
</comment>
<evidence type="ECO:0000313" key="1">
    <source>
        <dbReference type="EMBL" id="PON42686.1"/>
    </source>
</evidence>
<evidence type="ECO:0000313" key="2">
    <source>
        <dbReference type="Proteomes" id="UP000237105"/>
    </source>
</evidence>
<reference evidence="2" key="1">
    <citation type="submission" date="2016-06" db="EMBL/GenBank/DDBJ databases">
        <title>Parallel loss of symbiosis genes in relatives of nitrogen-fixing non-legume Parasponia.</title>
        <authorList>
            <person name="Van Velzen R."/>
            <person name="Holmer R."/>
            <person name="Bu F."/>
            <person name="Rutten L."/>
            <person name="Van Zeijl A."/>
            <person name="Liu W."/>
            <person name="Santuari L."/>
            <person name="Cao Q."/>
            <person name="Sharma T."/>
            <person name="Shen D."/>
            <person name="Roswanjaya Y."/>
            <person name="Wardhani T."/>
            <person name="Kalhor M.S."/>
            <person name="Jansen J."/>
            <person name="Van den Hoogen J."/>
            <person name="Gungor B."/>
            <person name="Hartog M."/>
            <person name="Hontelez J."/>
            <person name="Verver J."/>
            <person name="Yang W.-C."/>
            <person name="Schijlen E."/>
            <person name="Repin R."/>
            <person name="Schilthuizen M."/>
            <person name="Schranz E."/>
            <person name="Heidstra R."/>
            <person name="Miyata K."/>
            <person name="Fedorova E."/>
            <person name="Kohlen W."/>
            <person name="Bisseling T."/>
            <person name="Smit S."/>
            <person name="Geurts R."/>
        </authorList>
    </citation>
    <scope>NUCLEOTIDE SEQUENCE [LARGE SCALE GENOMIC DNA]</scope>
    <source>
        <strain evidence="2">cv. WU1-14</strain>
    </source>
</reference>
<dbReference type="Proteomes" id="UP000237105">
    <property type="component" value="Unassembled WGS sequence"/>
</dbReference>
<protein>
    <submittedName>
        <fullName evidence="1">Uncharacterized protein</fullName>
    </submittedName>
</protein>